<dbReference type="KEGG" id="sna:Snas_1378"/>
<organism evidence="2 3">
    <name type="scientific">Stackebrandtia nassauensis (strain DSM 44728 / CIP 108903 / NRRL B-16338 / NBRC 102104 / LLR-40K-21)</name>
    <dbReference type="NCBI Taxonomy" id="446470"/>
    <lineage>
        <taxon>Bacteria</taxon>
        <taxon>Bacillati</taxon>
        <taxon>Actinomycetota</taxon>
        <taxon>Actinomycetes</taxon>
        <taxon>Glycomycetales</taxon>
        <taxon>Glycomycetaceae</taxon>
        <taxon>Stackebrandtia</taxon>
    </lineage>
</organism>
<gene>
    <name evidence="2" type="ordered locus">Snas_1378</name>
</gene>
<protein>
    <recommendedName>
        <fullName evidence="1">DUF397 domain-containing protein</fullName>
    </recommendedName>
</protein>
<accession>D3PV32</accession>
<dbReference type="STRING" id="446470.Snas_1378"/>
<dbReference type="EMBL" id="CP001778">
    <property type="protein sequence ID" value="ADD41085.1"/>
    <property type="molecule type" value="Genomic_DNA"/>
</dbReference>
<dbReference type="Pfam" id="PF04149">
    <property type="entry name" value="DUF397"/>
    <property type="match status" value="1"/>
</dbReference>
<dbReference type="InterPro" id="IPR007278">
    <property type="entry name" value="DUF397"/>
</dbReference>
<sequence length="58" mass="6375">MEGQWKKSSHSGGDSSNCVEARVYGPRFQVRDSVLGDDSPILNLTNTDFNGFLASVKR</sequence>
<reference evidence="2 3" key="1">
    <citation type="journal article" date="2009" name="Stand. Genomic Sci.">
        <title>Complete genome sequence of Stackebrandtia nassauensis type strain (LLR-40K-21).</title>
        <authorList>
            <person name="Munk C."/>
            <person name="Lapidus A."/>
            <person name="Copeland A."/>
            <person name="Jando M."/>
            <person name="Mayilraj S."/>
            <person name="Glavina Del Rio T."/>
            <person name="Nolan M."/>
            <person name="Chen F."/>
            <person name="Lucas S."/>
            <person name="Tice H."/>
            <person name="Cheng J.F."/>
            <person name="Han C."/>
            <person name="Detter J.C."/>
            <person name="Bruce D."/>
            <person name="Goodwin L."/>
            <person name="Chain P."/>
            <person name="Pitluck S."/>
            <person name="Goker M."/>
            <person name="Ovchinikova G."/>
            <person name="Pati A."/>
            <person name="Ivanova N."/>
            <person name="Mavromatis K."/>
            <person name="Chen A."/>
            <person name="Palaniappan K."/>
            <person name="Land M."/>
            <person name="Hauser L."/>
            <person name="Chang Y.J."/>
            <person name="Jeffries C.D."/>
            <person name="Bristow J."/>
            <person name="Eisen J.A."/>
            <person name="Markowitz V."/>
            <person name="Hugenholtz P."/>
            <person name="Kyrpides N.C."/>
            <person name="Klenk H.P."/>
        </authorList>
    </citation>
    <scope>NUCLEOTIDE SEQUENCE [LARGE SCALE GENOMIC DNA]</scope>
    <source>
        <strain evidence="3">DSM 44728 / CIP 108903 / NRRL B-16338 / NBRC 102104 / LLR-40K-21</strain>
    </source>
</reference>
<dbReference type="HOGENOM" id="CLU_131550_3_3_11"/>
<dbReference type="Proteomes" id="UP000000844">
    <property type="component" value="Chromosome"/>
</dbReference>
<evidence type="ECO:0000259" key="1">
    <source>
        <dbReference type="Pfam" id="PF04149"/>
    </source>
</evidence>
<proteinExistence type="predicted"/>
<keyword evidence="3" id="KW-1185">Reference proteome</keyword>
<dbReference type="RefSeq" id="WP_013016656.1">
    <property type="nucleotide sequence ID" value="NC_013947.1"/>
</dbReference>
<evidence type="ECO:0000313" key="2">
    <source>
        <dbReference type="EMBL" id="ADD41085.1"/>
    </source>
</evidence>
<name>D3PV32_STANL</name>
<evidence type="ECO:0000313" key="3">
    <source>
        <dbReference type="Proteomes" id="UP000000844"/>
    </source>
</evidence>
<dbReference type="OrthoDB" id="4560027at2"/>
<dbReference type="AlphaFoldDB" id="D3PV32"/>
<feature type="domain" description="DUF397" evidence="1">
    <location>
        <begin position="4"/>
        <end position="57"/>
    </location>
</feature>